<dbReference type="SUPFAM" id="SSF51735">
    <property type="entry name" value="NAD(P)-binding Rossmann-fold domains"/>
    <property type="match status" value="1"/>
</dbReference>
<dbReference type="InterPro" id="IPR036291">
    <property type="entry name" value="NAD(P)-bd_dom_sf"/>
</dbReference>
<keyword evidence="1" id="KW-0560">Oxidoreductase</keyword>
<dbReference type="AlphaFoldDB" id="A0AAE3EVD3"/>
<dbReference type="PANTHER" id="PTHR43818:SF11">
    <property type="entry name" value="BCDNA.GH03377"/>
    <property type="match status" value="1"/>
</dbReference>
<dbReference type="GO" id="GO:0000166">
    <property type="term" value="F:nucleotide binding"/>
    <property type="evidence" value="ECO:0007669"/>
    <property type="project" value="InterPro"/>
</dbReference>
<organism evidence="4 5">
    <name type="scientific">Cerina litoralis</name>
    <dbReference type="NCBI Taxonomy" id="2874477"/>
    <lineage>
        <taxon>Bacteria</taxon>
        <taxon>Pseudomonadati</taxon>
        <taxon>Bacteroidota</taxon>
        <taxon>Flavobacteriia</taxon>
        <taxon>Flavobacteriales</taxon>
        <taxon>Flavobacteriaceae</taxon>
        <taxon>Cerina</taxon>
    </lineage>
</organism>
<sequence length="380" mass="42449">MATGEINVGLIGTKFMGKAHSNAYSTVGKFFDLPANPVLHSACGLDLQQVQALANKFGWQYSETDYKKLLRSGEIDLIDICTPNDFHSTIAVEAAKAGKHMVCEKPMARNASEAIQMYRAAHESGVINMMIFNYRFVPAIALAKKMIDNGKLGDIRHFNAVYYQDWLVDPSFPITWRHSKEISGSGSHGDMNAHTVDLARYLVGEFEAVTGDQRVFVKERPILGSNKKGDVNADDATSFIARFQNGAMGSFCATRMATGRKNFMRFELFGSKGSLSFNLERINELEYFDGMAAEDRQGFTTILVTEASHSYIESWWPPGHVIGWEHTFVHEISHLLTGIGQNKKVAPDFFDGVKCQIVLDAVARSSEDGKWITIEEFYRE</sequence>
<evidence type="ECO:0000259" key="2">
    <source>
        <dbReference type="Pfam" id="PF01408"/>
    </source>
</evidence>
<dbReference type="Gene3D" id="3.30.360.10">
    <property type="entry name" value="Dihydrodipicolinate Reductase, domain 2"/>
    <property type="match status" value="1"/>
</dbReference>
<dbReference type="EMBL" id="JAIRBC010000018">
    <property type="protein sequence ID" value="MCG2461633.1"/>
    <property type="molecule type" value="Genomic_DNA"/>
</dbReference>
<dbReference type="RefSeq" id="WP_317902776.1">
    <property type="nucleotide sequence ID" value="NZ_JAIRBC010000018.1"/>
</dbReference>
<accession>A0AAE3EVD3</accession>
<dbReference type="InterPro" id="IPR050463">
    <property type="entry name" value="Gfo/Idh/MocA_oxidrdct_glycsds"/>
</dbReference>
<proteinExistence type="predicted"/>
<dbReference type="PANTHER" id="PTHR43818">
    <property type="entry name" value="BCDNA.GH03377"/>
    <property type="match status" value="1"/>
</dbReference>
<comment type="caution">
    <text evidence="4">The sequence shown here is derived from an EMBL/GenBank/DDBJ whole genome shotgun (WGS) entry which is preliminary data.</text>
</comment>
<feature type="domain" description="Gfo/Idh/MocA-like oxidoreductase N-terminal" evidence="2">
    <location>
        <begin position="6"/>
        <end position="130"/>
    </location>
</feature>
<keyword evidence="5" id="KW-1185">Reference proteome</keyword>
<dbReference type="InterPro" id="IPR055170">
    <property type="entry name" value="GFO_IDH_MocA-like_dom"/>
</dbReference>
<dbReference type="Proteomes" id="UP001200642">
    <property type="component" value="Unassembled WGS sequence"/>
</dbReference>
<evidence type="ECO:0000313" key="4">
    <source>
        <dbReference type="EMBL" id="MCG2461633.1"/>
    </source>
</evidence>
<name>A0AAE3EVD3_9FLAO</name>
<dbReference type="SUPFAM" id="SSF55347">
    <property type="entry name" value="Glyceraldehyde-3-phosphate dehydrogenase-like, C-terminal domain"/>
    <property type="match status" value="1"/>
</dbReference>
<dbReference type="Gene3D" id="3.40.50.720">
    <property type="entry name" value="NAD(P)-binding Rossmann-like Domain"/>
    <property type="match status" value="1"/>
</dbReference>
<dbReference type="Pfam" id="PF22725">
    <property type="entry name" value="GFO_IDH_MocA_C3"/>
    <property type="match status" value="1"/>
</dbReference>
<evidence type="ECO:0000256" key="1">
    <source>
        <dbReference type="ARBA" id="ARBA00023002"/>
    </source>
</evidence>
<dbReference type="InterPro" id="IPR000683">
    <property type="entry name" value="Gfo/Idh/MocA-like_OxRdtase_N"/>
</dbReference>
<gene>
    <name evidence="4" type="ORF">K8352_12805</name>
</gene>
<evidence type="ECO:0000313" key="5">
    <source>
        <dbReference type="Proteomes" id="UP001200642"/>
    </source>
</evidence>
<protein>
    <submittedName>
        <fullName evidence="4">Gfo/Idh/MocA family oxidoreductase</fullName>
    </submittedName>
</protein>
<reference evidence="4" key="1">
    <citation type="submission" date="2023-02" db="EMBL/GenBank/DDBJ databases">
        <title>Genome of Flavobacteriaceae gen. nov. sp. strain F89.</title>
        <authorList>
            <person name="Wang Y."/>
        </authorList>
    </citation>
    <scope>NUCLEOTIDE SEQUENCE</scope>
    <source>
        <strain evidence="4">F89</strain>
    </source>
</reference>
<dbReference type="Pfam" id="PF01408">
    <property type="entry name" value="GFO_IDH_MocA"/>
    <property type="match status" value="1"/>
</dbReference>
<dbReference type="GO" id="GO:0016491">
    <property type="term" value="F:oxidoreductase activity"/>
    <property type="evidence" value="ECO:0007669"/>
    <property type="project" value="UniProtKB-KW"/>
</dbReference>
<evidence type="ECO:0000259" key="3">
    <source>
        <dbReference type="Pfam" id="PF22725"/>
    </source>
</evidence>
<feature type="domain" description="GFO/IDH/MocA-like oxidoreductase" evidence="3">
    <location>
        <begin position="142"/>
        <end position="275"/>
    </location>
</feature>